<evidence type="ECO:0000256" key="1">
    <source>
        <dbReference type="ARBA" id="ARBA00007532"/>
    </source>
</evidence>
<reference evidence="8 10" key="2">
    <citation type="submission" date="2018-08" db="EMBL/GenBank/DDBJ databases">
        <title>Brachybacterium saurashtrense DSM 23186.</title>
        <authorList>
            <person name="Li Y."/>
        </authorList>
    </citation>
    <scope>NUCLEOTIDE SEQUENCE [LARGE SCALE GENOMIC DNA]</scope>
    <source>
        <strain evidence="8 10">DSM 23186</strain>
    </source>
</reference>
<keyword evidence="2" id="KW-0285">Flavoprotein</keyword>
<feature type="binding site" evidence="4">
    <location>
        <position position="335"/>
    </location>
    <ligand>
        <name>FAD</name>
        <dbReference type="ChEBI" id="CHEBI:57692"/>
    </ligand>
</feature>
<feature type="binding site" evidence="4">
    <location>
        <begin position="207"/>
        <end position="214"/>
    </location>
    <ligand>
        <name>NAD(+)</name>
        <dbReference type="ChEBI" id="CHEBI:57540"/>
    </ligand>
</feature>
<evidence type="ECO:0000313" key="8">
    <source>
        <dbReference type="EMBL" id="RRR21064.1"/>
    </source>
</evidence>
<dbReference type="Proteomes" id="UP000282185">
    <property type="component" value="Unassembled WGS sequence"/>
</dbReference>
<dbReference type="Proteomes" id="UP000254236">
    <property type="component" value="Chromosome"/>
</dbReference>
<dbReference type="InterPro" id="IPR004099">
    <property type="entry name" value="Pyr_nucl-diS_OxRdtase_dimer"/>
</dbReference>
<dbReference type="SUPFAM" id="SSF55424">
    <property type="entry name" value="FAD/NAD-linked reductases, dimerisation (C-terminal) domain"/>
    <property type="match status" value="1"/>
</dbReference>
<dbReference type="NCBIfam" id="NF005883">
    <property type="entry name" value="PRK07845.1"/>
    <property type="match status" value="1"/>
</dbReference>
<keyword evidence="9" id="KW-1185">Reference proteome</keyword>
<dbReference type="InterPro" id="IPR036188">
    <property type="entry name" value="FAD/NAD-bd_sf"/>
</dbReference>
<evidence type="ECO:0000259" key="5">
    <source>
        <dbReference type="Pfam" id="PF02852"/>
    </source>
</evidence>
<dbReference type="RefSeq" id="WP_115413315.1">
    <property type="nucleotide sequence ID" value="NZ_CP031356.1"/>
</dbReference>
<protein>
    <submittedName>
        <fullName evidence="8">NAD(P)H-quinone dehydrogenase</fullName>
    </submittedName>
</protein>
<accession>A0A345YNR3</accession>
<keyword evidence="4" id="KW-0520">NAD</keyword>
<evidence type="ECO:0000313" key="10">
    <source>
        <dbReference type="Proteomes" id="UP000282185"/>
    </source>
</evidence>
<organism evidence="8 10">
    <name type="scientific">Brachybacterium saurashtrense</name>
    <dbReference type="NCBI Taxonomy" id="556288"/>
    <lineage>
        <taxon>Bacteria</taxon>
        <taxon>Bacillati</taxon>
        <taxon>Actinomycetota</taxon>
        <taxon>Actinomycetes</taxon>
        <taxon>Micrococcales</taxon>
        <taxon>Dermabacteraceae</taxon>
        <taxon>Brachybacterium</taxon>
    </lineage>
</organism>
<reference evidence="7 9" key="1">
    <citation type="submission" date="2018-07" db="EMBL/GenBank/DDBJ databases">
        <title>Brachybacterium saurashtrense DSM 23186 genome sequence.</title>
        <authorList>
            <person name="Guo L."/>
        </authorList>
    </citation>
    <scope>NUCLEOTIDE SEQUENCE [LARGE SCALE GENOMIC DNA]</scope>
    <source>
        <strain evidence="7 9">DSM 23186</strain>
    </source>
</reference>
<evidence type="ECO:0000256" key="3">
    <source>
        <dbReference type="ARBA" id="ARBA00022827"/>
    </source>
</evidence>
<dbReference type="PRINTS" id="PR00368">
    <property type="entry name" value="FADPNR"/>
</dbReference>
<dbReference type="Pfam" id="PF02852">
    <property type="entry name" value="Pyr_redox_dim"/>
    <property type="match status" value="1"/>
</dbReference>
<keyword evidence="3 4" id="KW-0274">FAD</keyword>
<gene>
    <name evidence="7" type="ORF">DWV08_08030</name>
    <name evidence="8" type="ORF">DXU92_15320</name>
</gene>
<dbReference type="InterPro" id="IPR016156">
    <property type="entry name" value="FAD/NAD-linked_Rdtase_dimer_sf"/>
</dbReference>
<dbReference type="PIRSF" id="PIRSF000350">
    <property type="entry name" value="Mercury_reductase_MerA"/>
    <property type="match status" value="1"/>
</dbReference>
<evidence type="ECO:0000259" key="6">
    <source>
        <dbReference type="Pfam" id="PF07992"/>
    </source>
</evidence>
<dbReference type="EMBL" id="CP031356">
    <property type="protein sequence ID" value="AXK45565.1"/>
    <property type="molecule type" value="Genomic_DNA"/>
</dbReference>
<dbReference type="SUPFAM" id="SSF51905">
    <property type="entry name" value="FAD/NAD(P)-binding domain"/>
    <property type="match status" value="1"/>
</dbReference>
<proteinExistence type="inferred from homology"/>
<dbReference type="InterPro" id="IPR001100">
    <property type="entry name" value="Pyr_nuc-diS_OxRdtase"/>
</dbReference>
<comment type="cofactor">
    <cofactor evidence="4">
        <name>FAD</name>
        <dbReference type="ChEBI" id="CHEBI:57692"/>
    </cofactor>
    <text evidence="4">Binds 1 FAD per subunit.</text>
</comment>
<dbReference type="InterPro" id="IPR023753">
    <property type="entry name" value="FAD/NAD-binding_dom"/>
</dbReference>
<evidence type="ECO:0000256" key="2">
    <source>
        <dbReference type="ARBA" id="ARBA00022630"/>
    </source>
</evidence>
<dbReference type="GO" id="GO:0003955">
    <property type="term" value="F:NAD(P)H dehydrogenase (quinone) activity"/>
    <property type="evidence" value="ECO:0007669"/>
    <property type="project" value="TreeGrafter"/>
</dbReference>
<feature type="binding site" evidence="4">
    <location>
        <position position="294"/>
    </location>
    <ligand>
        <name>NAD(+)</name>
        <dbReference type="ChEBI" id="CHEBI:57540"/>
    </ligand>
</feature>
<dbReference type="PRINTS" id="PR00411">
    <property type="entry name" value="PNDRDTASEI"/>
</dbReference>
<dbReference type="KEGG" id="bsau:DWV08_08030"/>
<dbReference type="EMBL" id="QSWH01000010">
    <property type="protein sequence ID" value="RRR21064.1"/>
    <property type="molecule type" value="Genomic_DNA"/>
</dbReference>
<dbReference type="OrthoDB" id="4678789at2"/>
<feature type="binding site" evidence="4">
    <location>
        <position position="68"/>
    </location>
    <ligand>
        <name>FAD</name>
        <dbReference type="ChEBI" id="CHEBI:57692"/>
    </ligand>
</feature>
<feature type="domain" description="FAD/NAD(P)-binding" evidence="6">
    <location>
        <begin position="23"/>
        <end position="350"/>
    </location>
</feature>
<dbReference type="Gene3D" id="3.50.50.60">
    <property type="entry name" value="FAD/NAD(P)-binding domain"/>
    <property type="match status" value="2"/>
</dbReference>
<dbReference type="AlphaFoldDB" id="A0A345YNR3"/>
<sequence>MTDPSTALPSDPRRVERAGDRARVVIIGGGPGGYEAALTAARHGAETVLVEERGIGGAAVITDVVPSKTLIATADVLDLVAGSEQLGIRDADNGTAPAAHSLNVDLAAVNRRVRELAAAQSADIRASLVEAGVRVLDGRGRLDGPDRVEVLDASGRCEELLDADVVLLSVGARPRELAGAPCDGERILNWTQLYDLDRLPEHLIVVGSGVTGAEFASAYRALGSRVTLVSSRDKVLPGTDADAADVLEHAFARRGITVRSRTRAETARRTEDGVAVTLTSGEEITGSHVLMALGGIPSTRDLGLFTAGVRVRESGHIETDRVSRTSVRGVYAAGDCTGVYPLASVAAMQGRIAMHHALGDAVSPLIAAQVSSAIFTSPEIAVVGASEQDVASGETRGEVLTLPLDTNPRAKMQGISEGFVKLIVRPGSHTVLGAVVVAPRASELILPYTLAVAHRLTAEQVAGTFTVYPSLTGSLAEVARQRLLDDQG</sequence>
<comment type="similarity">
    <text evidence="1">Belongs to the class-I pyridine nucleotide-disulfide oxidoreductase family.</text>
</comment>
<evidence type="ECO:0000313" key="7">
    <source>
        <dbReference type="EMBL" id="AXK45565.1"/>
    </source>
</evidence>
<dbReference type="PANTHER" id="PTHR43014">
    <property type="entry name" value="MERCURIC REDUCTASE"/>
    <property type="match status" value="1"/>
</dbReference>
<keyword evidence="4" id="KW-0547">Nucleotide-binding</keyword>
<dbReference type="GO" id="GO:0050660">
    <property type="term" value="F:flavin adenine dinucleotide binding"/>
    <property type="evidence" value="ECO:0007669"/>
    <property type="project" value="TreeGrafter"/>
</dbReference>
<dbReference type="PANTHER" id="PTHR43014:SF1">
    <property type="entry name" value="NAD(P)H DEHYDROGENASE (QUINONE)"/>
    <property type="match status" value="1"/>
</dbReference>
<dbReference type="Gene3D" id="3.30.390.30">
    <property type="match status" value="1"/>
</dbReference>
<dbReference type="Pfam" id="PF07992">
    <property type="entry name" value="Pyr_redox_2"/>
    <property type="match status" value="1"/>
</dbReference>
<name>A0A345YNR3_9MICO</name>
<evidence type="ECO:0000256" key="4">
    <source>
        <dbReference type="PIRSR" id="PIRSR000350-3"/>
    </source>
</evidence>
<feature type="binding site" evidence="4">
    <location>
        <position position="140"/>
    </location>
    <ligand>
        <name>FAD</name>
        <dbReference type="ChEBI" id="CHEBI:57692"/>
    </ligand>
</feature>
<evidence type="ECO:0000313" key="9">
    <source>
        <dbReference type="Proteomes" id="UP000254236"/>
    </source>
</evidence>
<feature type="domain" description="Pyridine nucleotide-disulphide oxidoreductase dimerisation" evidence="5">
    <location>
        <begin position="370"/>
        <end position="477"/>
    </location>
</feature>